<evidence type="ECO:0000256" key="1">
    <source>
        <dbReference type="SAM" id="MobiDB-lite"/>
    </source>
</evidence>
<feature type="region of interest" description="Disordered" evidence="1">
    <location>
        <begin position="21"/>
        <end position="61"/>
    </location>
</feature>
<evidence type="ECO:0000313" key="3">
    <source>
        <dbReference type="Proteomes" id="UP001499987"/>
    </source>
</evidence>
<gene>
    <name evidence="2" type="ORF">GCM10009663_15530</name>
</gene>
<dbReference type="Proteomes" id="UP001499987">
    <property type="component" value="Unassembled WGS sequence"/>
</dbReference>
<reference evidence="3" key="1">
    <citation type="journal article" date="2019" name="Int. J. Syst. Evol. Microbiol.">
        <title>The Global Catalogue of Microorganisms (GCM) 10K type strain sequencing project: providing services to taxonomists for standard genome sequencing and annotation.</title>
        <authorList>
            <consortium name="The Broad Institute Genomics Platform"/>
            <consortium name="The Broad Institute Genome Sequencing Center for Infectious Disease"/>
            <person name="Wu L."/>
            <person name="Ma J."/>
        </authorList>
    </citation>
    <scope>NUCLEOTIDE SEQUENCE [LARGE SCALE GENOMIC DNA]</scope>
    <source>
        <strain evidence="3">JCM 13002</strain>
    </source>
</reference>
<proteinExistence type="predicted"/>
<accession>A0ABP4DWH2</accession>
<sequence>MIGHMPIALYGGCAARGTRSTVRARAGDHDDQESCMAAHHPSAAPPSGVPSGGGLRPTGRR</sequence>
<organism evidence="2 3">
    <name type="scientific">Kitasatospora arboriphila</name>
    <dbReference type="NCBI Taxonomy" id="258052"/>
    <lineage>
        <taxon>Bacteria</taxon>
        <taxon>Bacillati</taxon>
        <taxon>Actinomycetota</taxon>
        <taxon>Actinomycetes</taxon>
        <taxon>Kitasatosporales</taxon>
        <taxon>Streptomycetaceae</taxon>
        <taxon>Kitasatospora</taxon>
    </lineage>
</organism>
<dbReference type="EMBL" id="BAAALD010000009">
    <property type="protein sequence ID" value="GAA1075302.1"/>
    <property type="molecule type" value="Genomic_DNA"/>
</dbReference>
<feature type="compositionally biased region" description="Gly residues" evidence="1">
    <location>
        <begin position="50"/>
        <end position="61"/>
    </location>
</feature>
<name>A0ABP4DWH2_9ACTN</name>
<comment type="caution">
    <text evidence="2">The sequence shown here is derived from an EMBL/GenBank/DDBJ whole genome shotgun (WGS) entry which is preliminary data.</text>
</comment>
<keyword evidence="3" id="KW-1185">Reference proteome</keyword>
<protein>
    <submittedName>
        <fullName evidence="2">Uncharacterized protein</fullName>
    </submittedName>
</protein>
<evidence type="ECO:0000313" key="2">
    <source>
        <dbReference type="EMBL" id="GAA1075302.1"/>
    </source>
</evidence>